<name>A0A225V2C5_9STRA</name>
<evidence type="ECO:0000313" key="1">
    <source>
        <dbReference type="EMBL" id="OWY98519.1"/>
    </source>
</evidence>
<dbReference type="OrthoDB" id="126251at2759"/>
<reference evidence="2" key="1">
    <citation type="submission" date="2017-03" db="EMBL/GenBank/DDBJ databases">
        <title>Phytopthora megakarya and P. palmivora, two closely related causual agents of cacao black pod achieved similar genome size and gene model numbers by different mechanisms.</title>
        <authorList>
            <person name="Ali S."/>
            <person name="Shao J."/>
            <person name="Larry D.J."/>
            <person name="Kronmiller B."/>
            <person name="Shen D."/>
            <person name="Strem M.D."/>
            <person name="Melnick R.L."/>
            <person name="Guiltinan M.J."/>
            <person name="Tyler B.M."/>
            <person name="Meinhardt L.W."/>
            <person name="Bailey B.A."/>
        </authorList>
    </citation>
    <scope>NUCLEOTIDE SEQUENCE [LARGE SCALE GENOMIC DNA]</scope>
    <source>
        <strain evidence="2">zdho120</strain>
    </source>
</reference>
<gene>
    <name evidence="1" type="ORF">PHMEG_00030701</name>
</gene>
<protein>
    <submittedName>
        <fullName evidence="1">Uncharacterized protein</fullName>
    </submittedName>
</protein>
<keyword evidence="2" id="KW-1185">Reference proteome</keyword>
<proteinExistence type="predicted"/>
<dbReference type="AlphaFoldDB" id="A0A225V2C5"/>
<organism evidence="1 2">
    <name type="scientific">Phytophthora megakarya</name>
    <dbReference type="NCBI Taxonomy" id="4795"/>
    <lineage>
        <taxon>Eukaryota</taxon>
        <taxon>Sar</taxon>
        <taxon>Stramenopiles</taxon>
        <taxon>Oomycota</taxon>
        <taxon>Peronosporomycetes</taxon>
        <taxon>Peronosporales</taxon>
        <taxon>Peronosporaceae</taxon>
        <taxon>Phytophthora</taxon>
    </lineage>
</organism>
<dbReference type="EMBL" id="NBNE01009324">
    <property type="protein sequence ID" value="OWY98519.1"/>
    <property type="molecule type" value="Genomic_DNA"/>
</dbReference>
<comment type="caution">
    <text evidence="1">The sequence shown here is derived from an EMBL/GenBank/DDBJ whole genome shotgun (WGS) entry which is preliminary data.</text>
</comment>
<evidence type="ECO:0000313" key="2">
    <source>
        <dbReference type="Proteomes" id="UP000198211"/>
    </source>
</evidence>
<sequence length="73" mass="7926">MTQADEQVIALVLPCVLLSVVTGELCKTIISHLYVAHNTEGSIVEMLPRDLSGRVRVTMVGCMTPEQAVVCKK</sequence>
<dbReference type="Proteomes" id="UP000198211">
    <property type="component" value="Unassembled WGS sequence"/>
</dbReference>
<accession>A0A225V2C5</accession>